<feature type="compositionally biased region" description="Polar residues" evidence="12">
    <location>
        <begin position="548"/>
        <end position="565"/>
    </location>
</feature>
<dbReference type="AlphaFoldDB" id="A0A0B2VYH2"/>
<sequence>MGNSSGNELLSPTAISLGSPPFSCSFETREQPQVNKGPTLYVRGFDLVADSLQKAFEKHGNITRLFVEERQKSAFITFGSTEEAEAALKDMDGYMLNGITLHVSFARRQNQNNRPIRGNSGTRGDRGGARGRGGFSRGNTRGRGGDIVQWEHRRFDSSGEGERNQRDGRSGFRSVDGDHRKSRNQRPSRSPSADRRSSRSPSEERRRSRSPSQDRRSSRSHSGDEKSLGDDKASRVQPTLSSARGIDRPSRGRGNIHGNEKRPPSQKHSSPSASADRRSSRSPSQERRSSRSPSGDEKQSQSKHSVSSPSGDDKAVRGRHSFRSSRGGGRPSRGRDCLRGNDKRPWQKGSSGSTSQEWFPLRSPSQDRRSSRSPSADRRSSRSPSGDEQNPQGQRPSRLCSRDDNVRGGRGRHGFRPRGGARVSRGRGGFRGNDRGPWQKRRSRSPSADRRSSRSPSQERRSSRSPSQDRRSSRSPSEDDAAPKPKRISRSFRAADKSGSHSTMGSGRIPRGDSHSSRETRSPPAQLTAPAALVAWSQAVRAGRRSSGGVNAESSATTTKVQSQTDSRALIDYGDDYQDDAQMPFAHHSFADALTPHKCSRRAQKTNVVMDAALSEWFQPAIQEARQSVDEDNCVSVKVKSKRKRDSCHEEAALSVNDVNQMLNTYFQVNAPFNVTWFHGWSLLLLIFKASSGRVGAAALVRIGSA</sequence>
<keyword evidence="14" id="KW-0251">Elongation factor</keyword>
<dbReference type="InterPro" id="IPR012677">
    <property type="entry name" value="Nucleotide-bd_a/b_plait_sf"/>
</dbReference>
<protein>
    <recommendedName>
        <fullName evidence="4">Negative elongation factor E</fullName>
    </recommendedName>
</protein>
<dbReference type="PROSITE" id="PS50102">
    <property type="entry name" value="RRM"/>
    <property type="match status" value="1"/>
</dbReference>
<feature type="region of interest" description="Disordered" evidence="12">
    <location>
        <begin position="108"/>
        <end position="527"/>
    </location>
</feature>
<comment type="similarity">
    <text evidence="3">Belongs to the RRM NELF-E family.</text>
</comment>
<dbReference type="InterPro" id="IPR033102">
    <property type="entry name" value="NELFE"/>
</dbReference>
<accession>A0A0B2VYH2</accession>
<reference evidence="14 15" key="1">
    <citation type="submission" date="2014-11" db="EMBL/GenBank/DDBJ databases">
        <title>Genetic blueprint of the zoonotic pathogen Toxocara canis.</title>
        <authorList>
            <person name="Zhu X.-Q."/>
            <person name="Korhonen P.K."/>
            <person name="Cai H."/>
            <person name="Young N.D."/>
            <person name="Nejsum P."/>
            <person name="von Samson-Himmelstjerna G."/>
            <person name="Boag P.R."/>
            <person name="Tan P."/>
            <person name="Li Q."/>
            <person name="Min J."/>
            <person name="Yang Y."/>
            <person name="Wang X."/>
            <person name="Fang X."/>
            <person name="Hall R.S."/>
            <person name="Hofmann A."/>
            <person name="Sternberg P.W."/>
            <person name="Jex A.R."/>
            <person name="Gasser R.B."/>
        </authorList>
    </citation>
    <scope>NUCLEOTIDE SEQUENCE [LARGE SCALE GENOMIC DNA]</scope>
    <source>
        <strain evidence="14">PN_DK_2014</strain>
    </source>
</reference>
<evidence type="ECO:0000256" key="1">
    <source>
        <dbReference type="ARBA" id="ARBA00004123"/>
    </source>
</evidence>
<feature type="compositionally biased region" description="Polar residues" evidence="12">
    <location>
        <begin position="348"/>
        <end position="357"/>
    </location>
</feature>
<dbReference type="Proteomes" id="UP000031036">
    <property type="component" value="Unassembled WGS sequence"/>
</dbReference>
<dbReference type="EMBL" id="JPKZ01000631">
    <property type="protein sequence ID" value="KHN86357.1"/>
    <property type="molecule type" value="Genomic_DNA"/>
</dbReference>
<dbReference type="PANTHER" id="PTHR17250">
    <property type="entry name" value="NEGATIVE ELONGATION FACTOR E"/>
    <property type="match status" value="1"/>
</dbReference>
<organism evidence="14 15">
    <name type="scientific">Toxocara canis</name>
    <name type="common">Canine roundworm</name>
    <dbReference type="NCBI Taxonomy" id="6265"/>
    <lineage>
        <taxon>Eukaryota</taxon>
        <taxon>Metazoa</taxon>
        <taxon>Ecdysozoa</taxon>
        <taxon>Nematoda</taxon>
        <taxon>Chromadorea</taxon>
        <taxon>Rhabditida</taxon>
        <taxon>Spirurina</taxon>
        <taxon>Ascaridomorpha</taxon>
        <taxon>Ascaridoidea</taxon>
        <taxon>Toxocaridae</taxon>
        <taxon>Toxocara</taxon>
    </lineage>
</organism>
<feature type="compositionally biased region" description="Basic and acidic residues" evidence="12">
    <location>
        <begin position="192"/>
        <end position="234"/>
    </location>
</feature>
<feature type="compositionally biased region" description="Basic and acidic residues" evidence="12">
    <location>
        <begin position="510"/>
        <end position="521"/>
    </location>
</feature>
<proteinExistence type="inferred from homology"/>
<dbReference type="SUPFAM" id="SSF54928">
    <property type="entry name" value="RNA-binding domain, RBD"/>
    <property type="match status" value="1"/>
</dbReference>
<comment type="subcellular location">
    <subcellularLocation>
        <location evidence="2">Chromosome</location>
    </subcellularLocation>
    <subcellularLocation>
        <location evidence="1">Nucleus</location>
    </subcellularLocation>
</comment>
<evidence type="ECO:0000313" key="14">
    <source>
        <dbReference type="EMBL" id="KHN86357.1"/>
    </source>
</evidence>
<keyword evidence="7 11" id="KW-0694">RNA-binding</keyword>
<evidence type="ECO:0000313" key="15">
    <source>
        <dbReference type="Proteomes" id="UP000031036"/>
    </source>
</evidence>
<keyword evidence="5" id="KW-0158">Chromosome</keyword>
<feature type="compositionally biased region" description="Polar residues" evidence="12">
    <location>
        <begin position="386"/>
        <end position="395"/>
    </location>
</feature>
<dbReference type="OMA" id="RDIVTHK"/>
<feature type="compositionally biased region" description="Basic and acidic residues" evidence="12">
    <location>
        <begin position="149"/>
        <end position="179"/>
    </location>
</feature>
<feature type="region of interest" description="Disordered" evidence="12">
    <location>
        <begin position="545"/>
        <end position="565"/>
    </location>
</feature>
<comment type="caution">
    <text evidence="14">The sequence shown here is derived from an EMBL/GenBank/DDBJ whole genome shotgun (WGS) entry which is preliminary data.</text>
</comment>
<evidence type="ECO:0000256" key="10">
    <source>
        <dbReference type="ARBA" id="ARBA00023242"/>
    </source>
</evidence>
<keyword evidence="15" id="KW-1185">Reference proteome</keyword>
<dbReference type="GO" id="GO:0003723">
    <property type="term" value="F:RNA binding"/>
    <property type="evidence" value="ECO:0007669"/>
    <property type="project" value="UniProtKB-UniRule"/>
</dbReference>
<gene>
    <name evidence="14" type="primary">NELFE</name>
    <name evidence="14" type="ORF">Tcan_13983</name>
</gene>
<evidence type="ECO:0000256" key="11">
    <source>
        <dbReference type="PROSITE-ProRule" id="PRU00176"/>
    </source>
</evidence>
<evidence type="ECO:0000256" key="9">
    <source>
        <dbReference type="ARBA" id="ARBA00023163"/>
    </source>
</evidence>
<evidence type="ECO:0000256" key="6">
    <source>
        <dbReference type="ARBA" id="ARBA00022491"/>
    </source>
</evidence>
<evidence type="ECO:0000256" key="3">
    <source>
        <dbReference type="ARBA" id="ARBA00006120"/>
    </source>
</evidence>
<dbReference type="GO" id="GO:0034244">
    <property type="term" value="P:negative regulation of transcription elongation by RNA polymerase II"/>
    <property type="evidence" value="ECO:0007669"/>
    <property type="project" value="TreeGrafter"/>
</dbReference>
<dbReference type="STRING" id="6265.A0A0B2VYH2"/>
<keyword evidence="14" id="KW-0648">Protein biosynthesis</keyword>
<evidence type="ECO:0000256" key="4">
    <source>
        <dbReference type="ARBA" id="ARBA00014464"/>
    </source>
</evidence>
<evidence type="ECO:0000256" key="7">
    <source>
        <dbReference type="ARBA" id="ARBA00022884"/>
    </source>
</evidence>
<keyword evidence="8" id="KW-0805">Transcription regulation</keyword>
<dbReference type="PANTHER" id="PTHR17250:SF0">
    <property type="entry name" value="NEGATIVE ELONGATION FACTOR E"/>
    <property type="match status" value="1"/>
</dbReference>
<dbReference type="GO" id="GO:0003746">
    <property type="term" value="F:translation elongation factor activity"/>
    <property type="evidence" value="ECO:0007669"/>
    <property type="project" value="UniProtKB-KW"/>
</dbReference>
<feature type="compositionally biased region" description="Basic and acidic residues" evidence="12">
    <location>
        <begin position="447"/>
        <end position="472"/>
    </location>
</feature>
<evidence type="ECO:0000256" key="5">
    <source>
        <dbReference type="ARBA" id="ARBA00022454"/>
    </source>
</evidence>
<keyword evidence="9" id="KW-0804">Transcription</keyword>
<dbReference type="InterPro" id="IPR000504">
    <property type="entry name" value="RRM_dom"/>
</dbReference>
<dbReference type="GO" id="GO:0005694">
    <property type="term" value="C:chromosome"/>
    <property type="evidence" value="ECO:0007669"/>
    <property type="project" value="UniProtKB-SubCell"/>
</dbReference>
<evidence type="ECO:0000256" key="2">
    <source>
        <dbReference type="ARBA" id="ARBA00004286"/>
    </source>
</evidence>
<evidence type="ECO:0000256" key="12">
    <source>
        <dbReference type="SAM" id="MobiDB-lite"/>
    </source>
</evidence>
<dbReference type="Gene3D" id="3.30.70.330">
    <property type="match status" value="1"/>
</dbReference>
<feature type="compositionally biased region" description="Basic and acidic residues" evidence="12">
    <location>
        <begin position="333"/>
        <end position="345"/>
    </location>
</feature>
<feature type="domain" description="RRM" evidence="13">
    <location>
        <begin position="38"/>
        <end position="108"/>
    </location>
</feature>
<keyword evidence="10" id="KW-0539">Nucleus</keyword>
<dbReference type="InterPro" id="IPR035979">
    <property type="entry name" value="RBD_domain_sf"/>
</dbReference>
<feature type="compositionally biased region" description="Basic and acidic residues" evidence="12">
    <location>
        <begin position="365"/>
        <end position="380"/>
    </location>
</feature>
<feature type="compositionally biased region" description="Basic and acidic residues" evidence="12">
    <location>
        <begin position="275"/>
        <end position="300"/>
    </location>
</feature>
<dbReference type="Pfam" id="PF00076">
    <property type="entry name" value="RRM_1"/>
    <property type="match status" value="1"/>
</dbReference>
<evidence type="ECO:0000256" key="8">
    <source>
        <dbReference type="ARBA" id="ARBA00023015"/>
    </source>
</evidence>
<keyword evidence="6" id="KW-0678">Repressor</keyword>
<dbReference type="OrthoDB" id="378874at2759"/>
<dbReference type="GO" id="GO:0032021">
    <property type="term" value="C:NELF complex"/>
    <property type="evidence" value="ECO:0007669"/>
    <property type="project" value="InterPro"/>
</dbReference>
<dbReference type="SMART" id="SM00360">
    <property type="entry name" value="RRM"/>
    <property type="match status" value="1"/>
</dbReference>
<name>A0A0B2VYH2_TOXCA</name>
<evidence type="ECO:0000259" key="13">
    <source>
        <dbReference type="PROSITE" id="PS50102"/>
    </source>
</evidence>